<sequence length="132" mass="14038">MAGKSGRLYLSLSNSVITYCLYVTGILSRVAAVLSLDPESAWLSPPDGSYRICFEAMRKIAVSSGVSAKEIEAINALHPDAKSKKKGLAGFASSFAKQSIQRQISSTDFGSSLSSISNNTMDSVKTSSEYLS</sequence>
<dbReference type="AlphaFoldDB" id="K1S417"/>
<accession>K1S417</accession>
<protein>
    <submittedName>
        <fullName evidence="1">Uncharacterized protein</fullName>
    </submittedName>
</protein>
<dbReference type="HOGENOM" id="CLU_1919101_0_0_1"/>
<dbReference type="InParanoid" id="K1S417"/>
<organism evidence="1">
    <name type="scientific">Magallana gigas</name>
    <name type="common">Pacific oyster</name>
    <name type="synonym">Crassostrea gigas</name>
    <dbReference type="NCBI Taxonomy" id="29159"/>
    <lineage>
        <taxon>Eukaryota</taxon>
        <taxon>Metazoa</taxon>
        <taxon>Spiralia</taxon>
        <taxon>Lophotrochozoa</taxon>
        <taxon>Mollusca</taxon>
        <taxon>Bivalvia</taxon>
        <taxon>Autobranchia</taxon>
        <taxon>Pteriomorphia</taxon>
        <taxon>Ostreida</taxon>
        <taxon>Ostreoidea</taxon>
        <taxon>Ostreidae</taxon>
        <taxon>Magallana</taxon>
    </lineage>
</organism>
<dbReference type="EMBL" id="JH819050">
    <property type="protein sequence ID" value="EKC42146.1"/>
    <property type="molecule type" value="Genomic_DNA"/>
</dbReference>
<gene>
    <name evidence="1" type="ORF">CGI_10024649</name>
</gene>
<name>K1S417_MAGGI</name>
<evidence type="ECO:0000313" key="1">
    <source>
        <dbReference type="EMBL" id="EKC42146.1"/>
    </source>
</evidence>
<reference evidence="1" key="1">
    <citation type="journal article" date="2012" name="Nature">
        <title>The oyster genome reveals stress adaptation and complexity of shell formation.</title>
        <authorList>
            <person name="Zhang G."/>
            <person name="Fang X."/>
            <person name="Guo X."/>
            <person name="Li L."/>
            <person name="Luo R."/>
            <person name="Xu F."/>
            <person name="Yang P."/>
            <person name="Zhang L."/>
            <person name="Wang X."/>
            <person name="Qi H."/>
            <person name="Xiong Z."/>
            <person name="Que H."/>
            <person name="Xie Y."/>
            <person name="Holland P.W."/>
            <person name="Paps J."/>
            <person name="Zhu Y."/>
            <person name="Wu F."/>
            <person name="Chen Y."/>
            <person name="Wang J."/>
            <person name="Peng C."/>
            <person name="Meng J."/>
            <person name="Yang L."/>
            <person name="Liu J."/>
            <person name="Wen B."/>
            <person name="Zhang N."/>
            <person name="Huang Z."/>
            <person name="Zhu Q."/>
            <person name="Feng Y."/>
            <person name="Mount A."/>
            <person name="Hedgecock D."/>
            <person name="Xu Z."/>
            <person name="Liu Y."/>
            <person name="Domazet-Loso T."/>
            <person name="Du Y."/>
            <person name="Sun X."/>
            <person name="Zhang S."/>
            <person name="Liu B."/>
            <person name="Cheng P."/>
            <person name="Jiang X."/>
            <person name="Li J."/>
            <person name="Fan D."/>
            <person name="Wang W."/>
            <person name="Fu W."/>
            <person name="Wang T."/>
            <person name="Wang B."/>
            <person name="Zhang J."/>
            <person name="Peng Z."/>
            <person name="Li Y."/>
            <person name="Li N."/>
            <person name="Wang J."/>
            <person name="Chen M."/>
            <person name="He Y."/>
            <person name="Tan F."/>
            <person name="Song X."/>
            <person name="Zheng Q."/>
            <person name="Huang R."/>
            <person name="Yang H."/>
            <person name="Du X."/>
            <person name="Chen L."/>
            <person name="Yang M."/>
            <person name="Gaffney P.M."/>
            <person name="Wang S."/>
            <person name="Luo L."/>
            <person name="She Z."/>
            <person name="Ming Y."/>
            <person name="Huang W."/>
            <person name="Zhang S."/>
            <person name="Huang B."/>
            <person name="Zhang Y."/>
            <person name="Qu T."/>
            <person name="Ni P."/>
            <person name="Miao G."/>
            <person name="Wang J."/>
            <person name="Wang Q."/>
            <person name="Steinberg C.E."/>
            <person name="Wang H."/>
            <person name="Li N."/>
            <person name="Qian L."/>
            <person name="Zhang G."/>
            <person name="Li Y."/>
            <person name="Yang H."/>
            <person name="Liu X."/>
            <person name="Wang J."/>
            <person name="Yin Y."/>
            <person name="Wang J."/>
        </authorList>
    </citation>
    <scope>NUCLEOTIDE SEQUENCE [LARGE SCALE GENOMIC DNA]</scope>
    <source>
        <strain evidence="1">05x7-T-G4-1.051#20</strain>
    </source>
</reference>
<proteinExistence type="predicted"/>